<dbReference type="GO" id="GO:0043171">
    <property type="term" value="P:peptide catabolic process"/>
    <property type="evidence" value="ECO:0007669"/>
    <property type="project" value="TreeGrafter"/>
</dbReference>
<evidence type="ECO:0000256" key="3">
    <source>
        <dbReference type="ARBA" id="ARBA00022438"/>
    </source>
</evidence>
<dbReference type="GO" id="GO:0042277">
    <property type="term" value="F:peptide binding"/>
    <property type="evidence" value="ECO:0007669"/>
    <property type="project" value="TreeGrafter"/>
</dbReference>
<evidence type="ECO:0000256" key="15">
    <source>
        <dbReference type="PIRSR" id="PIRSR634016-3"/>
    </source>
</evidence>
<feature type="site" description="Transition state stabilizer" evidence="16">
    <location>
        <position position="551"/>
    </location>
</feature>
<dbReference type="InterPro" id="IPR050344">
    <property type="entry name" value="Peptidase_M1_aminopeptidases"/>
</dbReference>
<dbReference type="InterPro" id="IPR045357">
    <property type="entry name" value="Aminopeptidase_N-like_N"/>
</dbReference>
<reference evidence="22 23" key="1">
    <citation type="journal article" date="2024" name="Insects">
        <title>An Improved Chromosome-Level Genome Assembly of the Firefly Pyrocoelia pectoralis.</title>
        <authorList>
            <person name="Fu X."/>
            <person name="Meyer-Rochow V.B."/>
            <person name="Ballantyne L."/>
            <person name="Zhu X."/>
        </authorList>
    </citation>
    <scope>NUCLEOTIDE SEQUENCE [LARGE SCALE GENOMIC DNA]</scope>
    <source>
        <strain evidence="22">XCY_ONT2</strain>
    </source>
</reference>
<sequence>MGRNSTDFNNRRSEFISESDQEGEPRGSGCFVSTKKAIIFAIVAILSLVAVGATIYFYGQKADNQSNKNNTNDLETLLNETLNKQDFEDFRLSRTIYPLHYRLRIHPFLEEPNINNFTFNGEVTIVIHCSEPTNSIILHADELRIFEDQVTVTTTKDVPINAVSELSPEFFPEIISLAENDKKRNKTSKSNDSEISFETTATNTSSNDQIKNNGIFIYHAPEVIHLEIENIEEVKDMSRYIIHLVTELEAGKNYTVNLQFSGMISNNLLGLYRTKYLSPDGSTRWILNTHFQPIFARTVFPCFDEPSFKASFELSVARKTNMSSLSNMPLKESEPMLNNLGWVWDHFDISPPMAPHLVAFTIFDFEFVKPNTSQSGTVLKIWAPKHLLPDANYALHFSPNILNYLQTYFGVKFPLPKIDLVAMPELYQNAMENWGLITFRQSAILLDPSTVSWSTKNHIFKTIINKFAKQWMGNLVTMDWWSELWLSEGFATYMEDVVQNAIDPALRDLDTYSLRVIQTSLDSDKLKSVQSLRVTIKEPTQIEQLFDDDAYNKASCLLRMLNWTLTEKYFKKGIQNYLTTWKYKSSTIENFWNSFTHVNNNLITLPNEVSTKEFMDSWITQDGYPVLNVVRDYENGSAVITQRGFINSRSADNHLWYIPLTYLKEGEDAPVQTTWMKNEREITISNFTNPGSKQWAIFNVAGTGLYRVNYDTTNWNLLRDQLVTDATQISPTDRGQLLNDAFELASFGLLNYTSTFELTKYMKHKEHNYVPWTALFNSLKQLNYMFRTTQHHGIFQEYVLNLITPTYQRLGRVAKVNESLNDNLLRKLILSKACVYNYEPCLEWSRVMYKEWMSSKNPDKNIPIPFGFRETILCSAIKMGGRKEWLFLWQRTLYPSIAIANVKIFYSGLGCTREPWLIHNYLENTVNGTIALQNSIYAWRSLANSVGLNFGFIFLRTNWGKIHENYEHIFINLNTIFEEFLSKLSTKVDMEDLTTFYKNNEKSLSSVSSLMLNIVDKIKWRVAWRESYMDAVIKWIVDNSD</sequence>
<evidence type="ECO:0000256" key="4">
    <source>
        <dbReference type="ARBA" id="ARBA00022475"/>
    </source>
</evidence>
<keyword evidence="13" id="KW-0325">Glycoprotein</keyword>
<evidence type="ECO:0000259" key="20">
    <source>
        <dbReference type="Pfam" id="PF11838"/>
    </source>
</evidence>
<dbReference type="Gene3D" id="2.60.40.1910">
    <property type="match status" value="1"/>
</dbReference>
<dbReference type="InterPro" id="IPR034016">
    <property type="entry name" value="M1_APN-typ"/>
</dbReference>
<keyword evidence="6" id="KW-0645">Protease</keyword>
<comment type="caution">
    <text evidence="22">The sequence shown here is derived from an EMBL/GenBank/DDBJ whole genome shotgun (WGS) entry which is preliminary data.</text>
</comment>
<dbReference type="EMBL" id="JAVRBK010000001">
    <property type="protein sequence ID" value="KAK5649364.1"/>
    <property type="molecule type" value="Genomic_DNA"/>
</dbReference>
<dbReference type="Pfam" id="PF01433">
    <property type="entry name" value="Peptidase_M1"/>
    <property type="match status" value="1"/>
</dbReference>
<evidence type="ECO:0000256" key="7">
    <source>
        <dbReference type="ARBA" id="ARBA00022723"/>
    </source>
</evidence>
<feature type="region of interest" description="Disordered" evidence="17">
    <location>
        <begin position="1"/>
        <end position="27"/>
    </location>
</feature>
<dbReference type="InterPro" id="IPR014782">
    <property type="entry name" value="Peptidase_M1_dom"/>
</dbReference>
<evidence type="ECO:0000256" key="9">
    <source>
        <dbReference type="ARBA" id="ARBA00022801"/>
    </source>
</evidence>
<keyword evidence="18" id="KW-1133">Transmembrane helix</keyword>
<evidence type="ECO:0000256" key="18">
    <source>
        <dbReference type="SAM" id="Phobius"/>
    </source>
</evidence>
<keyword evidence="3" id="KW-0031">Aminopeptidase</keyword>
<evidence type="ECO:0000256" key="12">
    <source>
        <dbReference type="ARBA" id="ARBA00023136"/>
    </source>
</evidence>
<dbReference type="InterPro" id="IPR024571">
    <property type="entry name" value="ERAP1-like_C_dom"/>
</dbReference>
<evidence type="ECO:0000313" key="23">
    <source>
        <dbReference type="Proteomes" id="UP001329430"/>
    </source>
</evidence>
<evidence type="ECO:0000313" key="22">
    <source>
        <dbReference type="EMBL" id="KAK5649364.1"/>
    </source>
</evidence>
<keyword evidence="18" id="KW-0812">Transmembrane</keyword>
<evidence type="ECO:0000256" key="16">
    <source>
        <dbReference type="PIRSR" id="PIRSR634016-4"/>
    </source>
</evidence>
<dbReference type="Proteomes" id="UP001329430">
    <property type="component" value="Chromosome 1"/>
</dbReference>
<dbReference type="GO" id="GO:0006508">
    <property type="term" value="P:proteolysis"/>
    <property type="evidence" value="ECO:0007669"/>
    <property type="project" value="UniProtKB-KW"/>
</dbReference>
<dbReference type="Gene3D" id="2.60.40.1730">
    <property type="entry name" value="tricorn interacting facor f3 domain"/>
    <property type="match status" value="1"/>
</dbReference>
<dbReference type="GO" id="GO:0005886">
    <property type="term" value="C:plasma membrane"/>
    <property type="evidence" value="ECO:0007669"/>
    <property type="project" value="UniProtKB-SubCell"/>
</dbReference>
<dbReference type="FunFam" id="2.60.40.1910:FF:000008">
    <property type="entry name" value="Aminopeptidase"/>
    <property type="match status" value="1"/>
</dbReference>
<evidence type="ECO:0000256" key="10">
    <source>
        <dbReference type="ARBA" id="ARBA00022833"/>
    </source>
</evidence>
<evidence type="ECO:0000256" key="5">
    <source>
        <dbReference type="ARBA" id="ARBA00022622"/>
    </source>
</evidence>
<keyword evidence="8" id="KW-0732">Signal</keyword>
<dbReference type="InterPro" id="IPR027268">
    <property type="entry name" value="Peptidase_M4/M1_CTD_sf"/>
</dbReference>
<dbReference type="InterPro" id="IPR001930">
    <property type="entry name" value="Peptidase_M1"/>
</dbReference>
<keyword evidence="5" id="KW-0336">GPI-anchor</keyword>
<evidence type="ECO:0000256" key="1">
    <source>
        <dbReference type="ARBA" id="ARBA00004609"/>
    </source>
</evidence>
<evidence type="ECO:0000256" key="8">
    <source>
        <dbReference type="ARBA" id="ARBA00022729"/>
    </source>
</evidence>
<dbReference type="Gene3D" id="1.10.390.10">
    <property type="entry name" value="Neutral Protease Domain 2"/>
    <property type="match status" value="1"/>
</dbReference>
<organism evidence="22 23">
    <name type="scientific">Pyrocoelia pectoralis</name>
    <dbReference type="NCBI Taxonomy" id="417401"/>
    <lineage>
        <taxon>Eukaryota</taxon>
        <taxon>Metazoa</taxon>
        <taxon>Ecdysozoa</taxon>
        <taxon>Arthropoda</taxon>
        <taxon>Hexapoda</taxon>
        <taxon>Insecta</taxon>
        <taxon>Pterygota</taxon>
        <taxon>Neoptera</taxon>
        <taxon>Endopterygota</taxon>
        <taxon>Coleoptera</taxon>
        <taxon>Polyphaga</taxon>
        <taxon>Elateriformia</taxon>
        <taxon>Elateroidea</taxon>
        <taxon>Lampyridae</taxon>
        <taxon>Lampyrinae</taxon>
        <taxon>Pyrocoelia</taxon>
    </lineage>
</organism>
<comment type="similarity">
    <text evidence="2">Belongs to the peptidase M1 family.</text>
</comment>
<dbReference type="PANTHER" id="PTHR11533:SF294">
    <property type="entry name" value="THYROTROPIN-RELEASING HORMONE-DEGRADING ECTOENZYME"/>
    <property type="match status" value="1"/>
</dbReference>
<dbReference type="CDD" id="cd09601">
    <property type="entry name" value="M1_APN-Q_like"/>
    <property type="match status" value="1"/>
</dbReference>
<evidence type="ECO:0000256" key="11">
    <source>
        <dbReference type="ARBA" id="ARBA00023049"/>
    </source>
</evidence>
<keyword evidence="14" id="KW-0449">Lipoprotein</keyword>
<dbReference type="AlphaFoldDB" id="A0AAN7VT35"/>
<feature type="region of interest" description="Disordered" evidence="17">
    <location>
        <begin position="182"/>
        <end position="204"/>
    </location>
</feature>
<keyword evidence="11" id="KW-0482">Metalloprotease</keyword>
<evidence type="ECO:0000256" key="17">
    <source>
        <dbReference type="SAM" id="MobiDB-lite"/>
    </source>
</evidence>
<name>A0AAN7VT35_9COLE</name>
<dbReference type="GO" id="GO:0005615">
    <property type="term" value="C:extracellular space"/>
    <property type="evidence" value="ECO:0007669"/>
    <property type="project" value="TreeGrafter"/>
</dbReference>
<dbReference type="GO" id="GO:0070006">
    <property type="term" value="F:metalloaminopeptidase activity"/>
    <property type="evidence" value="ECO:0007669"/>
    <property type="project" value="TreeGrafter"/>
</dbReference>
<comment type="cofactor">
    <cofactor evidence="15">
        <name>Zn(2+)</name>
        <dbReference type="ChEBI" id="CHEBI:29105"/>
    </cofactor>
    <text evidence="15">Binds 1 zinc ion per subunit.</text>
</comment>
<evidence type="ECO:0000256" key="2">
    <source>
        <dbReference type="ARBA" id="ARBA00010136"/>
    </source>
</evidence>
<evidence type="ECO:0000256" key="6">
    <source>
        <dbReference type="ARBA" id="ARBA00022670"/>
    </source>
</evidence>
<keyword evidence="12 18" id="KW-0472">Membrane</keyword>
<comment type="subcellular location">
    <subcellularLocation>
        <location evidence="1">Cell membrane</location>
        <topology evidence="1">Lipid-anchor</topology>
        <topology evidence="1">GPI-anchor</topology>
    </subcellularLocation>
</comment>
<evidence type="ECO:0000256" key="13">
    <source>
        <dbReference type="ARBA" id="ARBA00023180"/>
    </source>
</evidence>
<feature type="compositionally biased region" description="Polar residues" evidence="17">
    <location>
        <begin position="188"/>
        <end position="204"/>
    </location>
</feature>
<dbReference type="GO" id="GO:0008270">
    <property type="term" value="F:zinc ion binding"/>
    <property type="evidence" value="ECO:0007669"/>
    <property type="project" value="InterPro"/>
</dbReference>
<feature type="domain" description="Peptidase M1 membrane alanine aminopeptidase" evidence="19">
    <location>
        <begin position="393"/>
        <end position="618"/>
    </location>
</feature>
<evidence type="ECO:0000259" key="21">
    <source>
        <dbReference type="Pfam" id="PF17900"/>
    </source>
</evidence>
<dbReference type="FunFam" id="1.10.390.10:FF:000013">
    <property type="entry name" value="Aminopeptidase N"/>
    <property type="match status" value="1"/>
</dbReference>
<evidence type="ECO:0000256" key="14">
    <source>
        <dbReference type="ARBA" id="ARBA00023288"/>
    </source>
</evidence>
<keyword evidence="23" id="KW-1185">Reference proteome</keyword>
<dbReference type="GO" id="GO:0005737">
    <property type="term" value="C:cytoplasm"/>
    <property type="evidence" value="ECO:0007669"/>
    <property type="project" value="TreeGrafter"/>
</dbReference>
<dbReference type="PRINTS" id="PR00756">
    <property type="entry name" value="ALADIPTASE"/>
</dbReference>
<keyword evidence="9" id="KW-0378">Hydrolase</keyword>
<dbReference type="Pfam" id="PF17900">
    <property type="entry name" value="Peptidase_M1_N"/>
    <property type="match status" value="2"/>
</dbReference>
<dbReference type="Gene3D" id="1.25.50.20">
    <property type="match status" value="1"/>
</dbReference>
<dbReference type="PANTHER" id="PTHR11533">
    <property type="entry name" value="PROTEASE M1 ZINC METALLOPROTEASE"/>
    <property type="match status" value="1"/>
</dbReference>
<keyword evidence="10 15" id="KW-0862">Zinc</keyword>
<dbReference type="SUPFAM" id="SSF55486">
    <property type="entry name" value="Metalloproteases ('zincins'), catalytic domain"/>
    <property type="match status" value="1"/>
</dbReference>
<accession>A0AAN7VT35</accession>
<dbReference type="InterPro" id="IPR042097">
    <property type="entry name" value="Aminopeptidase_N-like_N_sf"/>
</dbReference>
<keyword evidence="7 15" id="KW-0479">Metal-binding</keyword>
<dbReference type="GO" id="GO:0098552">
    <property type="term" value="C:side of membrane"/>
    <property type="evidence" value="ECO:0007669"/>
    <property type="project" value="UniProtKB-KW"/>
</dbReference>
<feature type="domain" description="ERAP1-like C-terminal" evidence="20">
    <location>
        <begin position="695"/>
        <end position="1007"/>
    </location>
</feature>
<feature type="domain" description="Aminopeptidase N-like N-terminal" evidence="21">
    <location>
        <begin position="194"/>
        <end position="354"/>
    </location>
</feature>
<dbReference type="SUPFAM" id="SSF63737">
    <property type="entry name" value="Leukotriene A4 hydrolase N-terminal domain"/>
    <property type="match status" value="1"/>
</dbReference>
<dbReference type="FunFam" id="1.25.50.20:FF:000005">
    <property type="entry name" value="Aminopeptidase N-like protein"/>
    <property type="match status" value="1"/>
</dbReference>
<gene>
    <name evidence="22" type="ORF">RI129_000393</name>
</gene>
<evidence type="ECO:0008006" key="24">
    <source>
        <dbReference type="Google" id="ProtNLM"/>
    </source>
</evidence>
<dbReference type="Pfam" id="PF11838">
    <property type="entry name" value="ERAP1_C"/>
    <property type="match status" value="1"/>
</dbReference>
<feature type="domain" description="Aminopeptidase N-like N-terminal" evidence="21">
    <location>
        <begin position="98"/>
        <end position="155"/>
    </location>
</feature>
<keyword evidence="4" id="KW-1003">Cell membrane</keyword>
<evidence type="ECO:0000259" key="19">
    <source>
        <dbReference type="Pfam" id="PF01433"/>
    </source>
</evidence>
<feature type="binding site" evidence="15">
    <location>
        <position position="488"/>
    </location>
    <ligand>
        <name>Zn(2+)</name>
        <dbReference type="ChEBI" id="CHEBI:29105"/>
        <note>catalytic</note>
    </ligand>
</feature>
<proteinExistence type="inferred from homology"/>
<feature type="transmembrane region" description="Helical" evidence="18">
    <location>
        <begin position="37"/>
        <end position="59"/>
    </location>
</feature>
<protein>
    <recommendedName>
        <fullName evidence="24">Aminopeptidase</fullName>
    </recommendedName>
</protein>